<organism evidence="2">
    <name type="scientific">marine sediment metagenome</name>
    <dbReference type="NCBI Taxonomy" id="412755"/>
    <lineage>
        <taxon>unclassified sequences</taxon>
        <taxon>metagenomes</taxon>
        <taxon>ecological metagenomes</taxon>
    </lineage>
</organism>
<dbReference type="AlphaFoldDB" id="A0A0F9WKH6"/>
<proteinExistence type="predicted"/>
<evidence type="ECO:0000256" key="1">
    <source>
        <dbReference type="SAM" id="MobiDB-lite"/>
    </source>
</evidence>
<evidence type="ECO:0000313" key="2">
    <source>
        <dbReference type="EMBL" id="KKN86511.1"/>
    </source>
</evidence>
<protein>
    <submittedName>
        <fullName evidence="2">Uncharacterized protein</fullName>
    </submittedName>
</protein>
<reference evidence="2" key="1">
    <citation type="journal article" date="2015" name="Nature">
        <title>Complex archaea that bridge the gap between prokaryotes and eukaryotes.</title>
        <authorList>
            <person name="Spang A."/>
            <person name="Saw J.H."/>
            <person name="Jorgensen S.L."/>
            <person name="Zaremba-Niedzwiedzka K."/>
            <person name="Martijn J."/>
            <person name="Lind A.E."/>
            <person name="van Eijk R."/>
            <person name="Schleper C."/>
            <person name="Guy L."/>
            <person name="Ettema T.J."/>
        </authorList>
    </citation>
    <scope>NUCLEOTIDE SEQUENCE</scope>
</reference>
<gene>
    <name evidence="2" type="ORF">LCGC14_0266870</name>
</gene>
<name>A0A0F9WKH6_9ZZZZ</name>
<feature type="region of interest" description="Disordered" evidence="1">
    <location>
        <begin position="113"/>
        <end position="132"/>
    </location>
</feature>
<dbReference type="EMBL" id="LAZR01000146">
    <property type="protein sequence ID" value="KKN86511.1"/>
    <property type="molecule type" value="Genomic_DNA"/>
</dbReference>
<comment type="caution">
    <text evidence="2">The sequence shown here is derived from an EMBL/GenBank/DDBJ whole genome shotgun (WGS) entry which is preliminary data.</text>
</comment>
<sequence length="146" mass="17688">MSGNIYNQYNTLRRQRRLNLQNAVLKWIPRYPNVIVRSWLINKWEYEGGNMKLLRSTLADLRVHGMVSRVNYRWVFDPNDEYLIKNPDYPSKAHKTFYVEDMCPRYKRRVKSGHNRIPDNYKKPPPGRSALRAEREWFKHGKPVRR</sequence>
<accession>A0A0F9WKH6</accession>